<dbReference type="Gene3D" id="3.30.700.10">
    <property type="entry name" value="Glycoprotein, Type 4 Pilin"/>
    <property type="match status" value="1"/>
</dbReference>
<evidence type="ECO:0000256" key="2">
    <source>
        <dbReference type="ARBA" id="ARBA00022481"/>
    </source>
</evidence>
<accession>A0Q079</accession>
<dbReference type="RefSeq" id="WP_011722035.1">
    <property type="nucleotide sequence ID" value="NC_008593.1"/>
</dbReference>
<feature type="compositionally biased region" description="Acidic residues" evidence="6">
    <location>
        <begin position="152"/>
        <end position="164"/>
    </location>
</feature>
<dbReference type="PATRIC" id="fig|386415.7.peg.1060"/>
<name>A0Q079_CLONN</name>
<feature type="transmembrane region" description="Helical" evidence="7">
    <location>
        <begin position="21"/>
        <end position="41"/>
    </location>
</feature>
<dbReference type="InterPro" id="IPR012902">
    <property type="entry name" value="N_methyl_site"/>
</dbReference>
<keyword evidence="2" id="KW-0488">Methylation</keyword>
<comment type="subcellular location">
    <subcellularLocation>
        <location evidence="1">Membrane</location>
        <topology evidence="1">Single-pass membrane protein</topology>
    </subcellularLocation>
</comment>
<keyword evidence="9" id="KW-1185">Reference proteome</keyword>
<evidence type="ECO:0000256" key="4">
    <source>
        <dbReference type="ARBA" id="ARBA00022989"/>
    </source>
</evidence>
<evidence type="ECO:0000256" key="6">
    <source>
        <dbReference type="SAM" id="MobiDB-lite"/>
    </source>
</evidence>
<evidence type="ECO:0000313" key="8">
    <source>
        <dbReference type="EMBL" id="ABK60765.1"/>
    </source>
</evidence>
<keyword evidence="5 7" id="KW-0472">Membrane</keyword>
<dbReference type="PANTHER" id="PTHR30093:SF44">
    <property type="entry name" value="TYPE II SECRETION SYSTEM CORE PROTEIN G"/>
    <property type="match status" value="1"/>
</dbReference>
<dbReference type="EMBL" id="CP000382">
    <property type="protein sequence ID" value="ABK60765.1"/>
    <property type="molecule type" value="Genomic_DNA"/>
</dbReference>
<organism evidence="8 9">
    <name type="scientific">Clostridium novyi (strain NT)</name>
    <dbReference type="NCBI Taxonomy" id="386415"/>
    <lineage>
        <taxon>Bacteria</taxon>
        <taxon>Bacillati</taxon>
        <taxon>Bacillota</taxon>
        <taxon>Clostridia</taxon>
        <taxon>Eubacteriales</taxon>
        <taxon>Clostridiaceae</taxon>
        <taxon>Clostridium</taxon>
    </lineage>
</organism>
<dbReference type="KEGG" id="cno:NT01CX_1958"/>
<evidence type="ECO:0000256" key="7">
    <source>
        <dbReference type="SAM" id="Phobius"/>
    </source>
</evidence>
<dbReference type="NCBIfam" id="TIGR02532">
    <property type="entry name" value="IV_pilin_GFxxxE"/>
    <property type="match status" value="1"/>
</dbReference>
<feature type="region of interest" description="Disordered" evidence="6">
    <location>
        <begin position="134"/>
        <end position="171"/>
    </location>
</feature>
<dbReference type="Pfam" id="PF07963">
    <property type="entry name" value="N_methyl"/>
    <property type="match status" value="1"/>
</dbReference>
<evidence type="ECO:0000256" key="1">
    <source>
        <dbReference type="ARBA" id="ARBA00004167"/>
    </source>
</evidence>
<dbReference type="Proteomes" id="UP000008220">
    <property type="component" value="Chromosome"/>
</dbReference>
<protein>
    <submittedName>
        <fullName evidence="8">Conserved protein</fullName>
    </submittedName>
</protein>
<reference evidence="8 9" key="1">
    <citation type="journal article" date="2006" name="Nat. Biotechnol.">
        <title>The genome and transcriptomes of the anti-tumor agent Clostridium novyi-NT.</title>
        <authorList>
            <person name="Bettegowda C."/>
            <person name="Huang X."/>
            <person name="Lin J."/>
            <person name="Cheong I."/>
            <person name="Kohli M."/>
            <person name="Szabo S.A."/>
            <person name="Zhang X."/>
            <person name="Diaz L.A. Jr."/>
            <person name="Velculescu V.E."/>
            <person name="Parmigiani G."/>
            <person name="Kinzler K.W."/>
            <person name="Vogelstein B."/>
            <person name="Zhou S."/>
        </authorList>
    </citation>
    <scope>NUCLEOTIDE SEQUENCE [LARGE SCALE GENOMIC DNA]</scope>
    <source>
        <strain evidence="8 9">NT</strain>
    </source>
</reference>
<dbReference type="PROSITE" id="PS00409">
    <property type="entry name" value="PROKAR_NTER_METHYL"/>
    <property type="match status" value="1"/>
</dbReference>
<keyword evidence="4 7" id="KW-1133">Transmembrane helix</keyword>
<dbReference type="AlphaFoldDB" id="A0Q079"/>
<evidence type="ECO:0000313" key="9">
    <source>
        <dbReference type="Proteomes" id="UP000008220"/>
    </source>
</evidence>
<dbReference type="GO" id="GO:0016020">
    <property type="term" value="C:membrane"/>
    <property type="evidence" value="ECO:0007669"/>
    <property type="project" value="UniProtKB-SubCell"/>
</dbReference>
<evidence type="ECO:0000256" key="5">
    <source>
        <dbReference type="ARBA" id="ARBA00023136"/>
    </source>
</evidence>
<sequence length="171" mass="19605">MEELKLMFLLKYKKHIKRKGFTLIELIIVMAIILVMASFLIPKFNGYRGKAERVKAIDTGRQIYVSAMESYMENKGVFNEGQLEKTSKELLGIEKLNIKIVSEDNVVINYDVDNKQYSLKFGKNSSNFYIDDKNGEIYPTYNPKNEKKTNPEEIEGTGSEEDISQDGNDGK</sequence>
<dbReference type="SUPFAM" id="SSF54523">
    <property type="entry name" value="Pili subunits"/>
    <property type="match status" value="1"/>
</dbReference>
<proteinExistence type="predicted"/>
<evidence type="ECO:0000256" key="3">
    <source>
        <dbReference type="ARBA" id="ARBA00022692"/>
    </source>
</evidence>
<dbReference type="eggNOG" id="COG4969">
    <property type="taxonomic scope" value="Bacteria"/>
</dbReference>
<dbReference type="STRING" id="386415.NT01CX_1958"/>
<gene>
    <name evidence="8" type="ordered locus">NT01CX_1958</name>
</gene>
<dbReference type="InterPro" id="IPR045584">
    <property type="entry name" value="Pilin-like"/>
</dbReference>
<keyword evidence="3 7" id="KW-0812">Transmembrane</keyword>
<dbReference type="PANTHER" id="PTHR30093">
    <property type="entry name" value="GENERAL SECRETION PATHWAY PROTEIN G"/>
    <property type="match status" value="1"/>
</dbReference>
<dbReference type="HOGENOM" id="CLU_091705_8_0_9"/>